<dbReference type="AlphaFoldDB" id="A0A0C9STD8"/>
<evidence type="ECO:0000313" key="1">
    <source>
        <dbReference type="EMBL" id="KIJ12019.1"/>
    </source>
</evidence>
<feature type="non-terminal residue" evidence="1">
    <location>
        <position position="1"/>
    </location>
</feature>
<organism evidence="1 2">
    <name type="scientific">Paxillus involutus ATCC 200175</name>
    <dbReference type="NCBI Taxonomy" id="664439"/>
    <lineage>
        <taxon>Eukaryota</taxon>
        <taxon>Fungi</taxon>
        <taxon>Dikarya</taxon>
        <taxon>Basidiomycota</taxon>
        <taxon>Agaricomycotina</taxon>
        <taxon>Agaricomycetes</taxon>
        <taxon>Agaricomycetidae</taxon>
        <taxon>Boletales</taxon>
        <taxon>Paxilineae</taxon>
        <taxon>Paxillaceae</taxon>
        <taxon>Paxillus</taxon>
    </lineage>
</organism>
<accession>A0A0C9STD8</accession>
<evidence type="ECO:0000313" key="2">
    <source>
        <dbReference type="Proteomes" id="UP000053647"/>
    </source>
</evidence>
<keyword evidence="2" id="KW-1185">Reference proteome</keyword>
<gene>
    <name evidence="1" type="ORF">PAXINDRAFT_44014</name>
</gene>
<dbReference type="OrthoDB" id="2976553at2759"/>
<proteinExistence type="predicted"/>
<sequence>MFAPVGQHWPLAKVQWWGGWVESEHCDTLIRYLLDELYCYETDHSDAFAPISQEADESLAGEA</sequence>
<reference evidence="1 2" key="1">
    <citation type="submission" date="2014-06" db="EMBL/GenBank/DDBJ databases">
        <authorList>
            <consortium name="DOE Joint Genome Institute"/>
            <person name="Kuo A."/>
            <person name="Kohler A."/>
            <person name="Nagy L.G."/>
            <person name="Floudas D."/>
            <person name="Copeland A."/>
            <person name="Barry K.W."/>
            <person name="Cichocki N."/>
            <person name="Veneault-Fourrey C."/>
            <person name="LaButti K."/>
            <person name="Lindquist E.A."/>
            <person name="Lipzen A."/>
            <person name="Lundell T."/>
            <person name="Morin E."/>
            <person name="Murat C."/>
            <person name="Sun H."/>
            <person name="Tunlid A."/>
            <person name="Henrissat B."/>
            <person name="Grigoriev I.V."/>
            <person name="Hibbett D.S."/>
            <person name="Martin F."/>
            <person name="Nordberg H.P."/>
            <person name="Cantor M.N."/>
            <person name="Hua S.X."/>
        </authorList>
    </citation>
    <scope>NUCLEOTIDE SEQUENCE [LARGE SCALE GENOMIC DNA]</scope>
    <source>
        <strain evidence="1 2">ATCC 200175</strain>
    </source>
</reference>
<reference evidence="2" key="2">
    <citation type="submission" date="2015-01" db="EMBL/GenBank/DDBJ databases">
        <title>Evolutionary Origins and Diversification of the Mycorrhizal Mutualists.</title>
        <authorList>
            <consortium name="DOE Joint Genome Institute"/>
            <consortium name="Mycorrhizal Genomics Consortium"/>
            <person name="Kohler A."/>
            <person name="Kuo A."/>
            <person name="Nagy L.G."/>
            <person name="Floudas D."/>
            <person name="Copeland A."/>
            <person name="Barry K.W."/>
            <person name="Cichocki N."/>
            <person name="Veneault-Fourrey C."/>
            <person name="LaButti K."/>
            <person name="Lindquist E.A."/>
            <person name="Lipzen A."/>
            <person name="Lundell T."/>
            <person name="Morin E."/>
            <person name="Murat C."/>
            <person name="Riley R."/>
            <person name="Ohm R."/>
            <person name="Sun H."/>
            <person name="Tunlid A."/>
            <person name="Henrissat B."/>
            <person name="Grigoriev I.V."/>
            <person name="Hibbett D.S."/>
            <person name="Martin F."/>
        </authorList>
    </citation>
    <scope>NUCLEOTIDE SEQUENCE [LARGE SCALE GENOMIC DNA]</scope>
    <source>
        <strain evidence="2">ATCC 200175</strain>
    </source>
</reference>
<protein>
    <submittedName>
        <fullName evidence="1">Uncharacterized protein</fullName>
    </submittedName>
</protein>
<name>A0A0C9STD8_PAXIN</name>
<dbReference type="EMBL" id="KN819370">
    <property type="protein sequence ID" value="KIJ12019.1"/>
    <property type="molecule type" value="Genomic_DNA"/>
</dbReference>
<dbReference type="HOGENOM" id="CLU_197739_0_0_1"/>
<dbReference type="Proteomes" id="UP000053647">
    <property type="component" value="Unassembled WGS sequence"/>
</dbReference>